<evidence type="ECO:0000313" key="3">
    <source>
        <dbReference type="EMBL" id="EQD77353.1"/>
    </source>
</evidence>
<evidence type="ECO:0000259" key="2">
    <source>
        <dbReference type="PROSITE" id="PS50994"/>
    </source>
</evidence>
<dbReference type="EMBL" id="AUZX01002210">
    <property type="protein sequence ID" value="EQD77353.1"/>
    <property type="molecule type" value="Genomic_DNA"/>
</dbReference>
<proteinExistence type="predicted"/>
<dbReference type="PANTHER" id="PTHR35004">
    <property type="entry name" value="TRANSPOSASE RV3428C-RELATED"/>
    <property type="match status" value="1"/>
</dbReference>
<gene>
    <name evidence="3" type="ORF">B1A_03003</name>
</gene>
<dbReference type="SUPFAM" id="SSF46689">
    <property type="entry name" value="Homeodomain-like"/>
    <property type="match status" value="1"/>
</dbReference>
<reference evidence="3" key="1">
    <citation type="submission" date="2013-08" db="EMBL/GenBank/DDBJ databases">
        <authorList>
            <person name="Mendez C."/>
            <person name="Richter M."/>
            <person name="Ferrer M."/>
            <person name="Sanchez J."/>
        </authorList>
    </citation>
    <scope>NUCLEOTIDE SEQUENCE</scope>
</reference>
<dbReference type="GO" id="GO:0015074">
    <property type="term" value="P:DNA integration"/>
    <property type="evidence" value="ECO:0007669"/>
    <property type="project" value="InterPro"/>
</dbReference>
<reference evidence="3" key="2">
    <citation type="journal article" date="2014" name="ISME J.">
        <title>Microbial stratification in low pH oxic and suboxic macroscopic growths along an acid mine drainage.</title>
        <authorList>
            <person name="Mendez-Garcia C."/>
            <person name="Mesa V."/>
            <person name="Sprenger R.R."/>
            <person name="Richter M."/>
            <person name="Diez M.S."/>
            <person name="Solano J."/>
            <person name="Bargiela R."/>
            <person name="Golyshina O.V."/>
            <person name="Manteca A."/>
            <person name="Ramos J.L."/>
            <person name="Gallego J.R."/>
            <person name="Llorente I."/>
            <person name="Martins Dos Santos V.A."/>
            <person name="Jensen O.N."/>
            <person name="Pelaez A.I."/>
            <person name="Sanchez J."/>
            <person name="Ferrer M."/>
        </authorList>
    </citation>
    <scope>NUCLEOTIDE SEQUENCE</scope>
</reference>
<feature type="compositionally biased region" description="Basic and acidic residues" evidence="1">
    <location>
        <begin position="78"/>
        <end position="89"/>
    </location>
</feature>
<dbReference type="PROSITE" id="PS50994">
    <property type="entry name" value="INTEGRASE"/>
    <property type="match status" value="1"/>
</dbReference>
<accession>T1C8L6</accession>
<evidence type="ECO:0000256" key="1">
    <source>
        <dbReference type="SAM" id="MobiDB-lite"/>
    </source>
</evidence>
<sequence>MKGRSPSTGVTKLTDTRIEWLIRQAQGKARPPEAVGQLAARWGVTPRWLRKLLQRWRQSGVVPRLNPRRRPPAPPLTEEEKRQIEEEHRRSPRGATKLWRALARRGIQIPHQKVYLYAKSRRWSVPNPRKQRPRGRCRYEREHTGSLLHTDFHRASVNHPHVILYEDDASRMVLSGGEFPEESSEHAIEVLEEALAVAESWGLTIREVNTDRGTEFFVSKKSDRPDPSPGQFQQFLTGHGIRHVVSRVQNPQTNGKLERLWYEYDRHRWRFATLREFIDWYNGEIHDALWLEMFETPREAFQRKLPAEVLLGLHLRRVESMGAEA</sequence>
<protein>
    <submittedName>
        <fullName evidence="3">ISA0963-2 transposase</fullName>
    </submittedName>
</protein>
<feature type="region of interest" description="Disordered" evidence="1">
    <location>
        <begin position="63"/>
        <end position="93"/>
    </location>
</feature>
<dbReference type="InterPro" id="IPR012337">
    <property type="entry name" value="RNaseH-like_sf"/>
</dbReference>
<dbReference type="SUPFAM" id="SSF53098">
    <property type="entry name" value="Ribonuclease H-like"/>
    <property type="match status" value="1"/>
</dbReference>
<feature type="domain" description="Integrase catalytic" evidence="2">
    <location>
        <begin position="129"/>
        <end position="314"/>
    </location>
</feature>
<organism evidence="3">
    <name type="scientific">mine drainage metagenome</name>
    <dbReference type="NCBI Taxonomy" id="410659"/>
    <lineage>
        <taxon>unclassified sequences</taxon>
        <taxon>metagenomes</taxon>
        <taxon>ecological metagenomes</taxon>
    </lineage>
</organism>
<comment type="caution">
    <text evidence="3">The sequence shown here is derived from an EMBL/GenBank/DDBJ whole genome shotgun (WGS) entry which is preliminary data.</text>
</comment>
<dbReference type="PANTHER" id="PTHR35004:SF7">
    <property type="entry name" value="INTEGRASE PROTEIN"/>
    <property type="match status" value="1"/>
</dbReference>
<dbReference type="GO" id="GO:0003676">
    <property type="term" value="F:nucleic acid binding"/>
    <property type="evidence" value="ECO:0007669"/>
    <property type="project" value="InterPro"/>
</dbReference>
<dbReference type="InterPro" id="IPR001584">
    <property type="entry name" value="Integrase_cat-core"/>
</dbReference>
<dbReference type="InterPro" id="IPR036397">
    <property type="entry name" value="RNaseH_sf"/>
</dbReference>
<dbReference type="Gene3D" id="3.30.420.10">
    <property type="entry name" value="Ribonuclease H-like superfamily/Ribonuclease H"/>
    <property type="match status" value="1"/>
</dbReference>
<name>T1C8L6_9ZZZZ</name>
<dbReference type="InterPro" id="IPR009057">
    <property type="entry name" value="Homeodomain-like_sf"/>
</dbReference>
<dbReference type="AlphaFoldDB" id="T1C8L6"/>